<sequence>MSKQPSPIFADTYQVFTYIQHNLSETVFRGERQKFLPKSALDNVTKKDTIKLVASEDESLFLEEKDLDEFVEHVGRDGPRLFATCVRADLPMSCVLLLLNKGFTDADMPLSEDDCPGPRLRKRFVSSFVPNQSLFNTAYFDLDTIQILDNLTKPIAFDESKSLGKGAFGTVFTIEIHPEHRSFPSGNRKDEFAMKVTDYEGTRELPYHRAMASLSHVHLLKCLTSFIFSSKYHMIYEKADCNLEEFMAKHQNASGVRSLRAQDLAQQLSGIVGALSVIHNQSPPDEDANRLGIPQQESQKSGYIHDIKTDNLLLFKYIQDGKDIYWFRLSDFSCAKVVEFVATVSGLHRQSWQSTSKSGTPIYRAPESMTQGKTSRPYDLWSLGCVFLEVLVWFIEGYKALEDFREQRFRSVKPNGIEDHGFYYTDEVGPNPRVQLRQPVIQRISAITRRCDGHLQVIAKVIPQMLEIEPKKRITAEQLLKRLRIVGEAAPLPIQVASTRTFDLTPLKDSLSLPPTYVSDSDSDFGGVVKVQRPTDER</sequence>
<comment type="caution">
    <text evidence="1">The sequence shown here is derived from an EMBL/GenBank/DDBJ whole genome shotgun (WGS) entry which is preliminary data.</text>
</comment>
<evidence type="ECO:0000313" key="2">
    <source>
        <dbReference type="Proteomes" id="UP000799754"/>
    </source>
</evidence>
<accession>A0ACB6RQC9</accession>
<organism evidence="1 2">
    <name type="scientific">Macroventuria anomochaeta</name>
    <dbReference type="NCBI Taxonomy" id="301207"/>
    <lineage>
        <taxon>Eukaryota</taxon>
        <taxon>Fungi</taxon>
        <taxon>Dikarya</taxon>
        <taxon>Ascomycota</taxon>
        <taxon>Pezizomycotina</taxon>
        <taxon>Dothideomycetes</taxon>
        <taxon>Pleosporomycetidae</taxon>
        <taxon>Pleosporales</taxon>
        <taxon>Pleosporineae</taxon>
        <taxon>Didymellaceae</taxon>
        <taxon>Macroventuria</taxon>
    </lineage>
</organism>
<keyword evidence="2" id="KW-1185">Reference proteome</keyword>
<dbReference type="Proteomes" id="UP000799754">
    <property type="component" value="Unassembled WGS sequence"/>
</dbReference>
<proteinExistence type="predicted"/>
<evidence type="ECO:0000313" key="1">
    <source>
        <dbReference type="EMBL" id="KAF2623989.1"/>
    </source>
</evidence>
<protein>
    <submittedName>
        <fullName evidence="1">Kinase-like protein</fullName>
    </submittedName>
</protein>
<name>A0ACB6RQC9_9PLEO</name>
<gene>
    <name evidence="1" type="ORF">BU25DRAFT_493894</name>
</gene>
<reference evidence="1" key="1">
    <citation type="journal article" date="2020" name="Stud. Mycol.">
        <title>101 Dothideomycetes genomes: a test case for predicting lifestyles and emergence of pathogens.</title>
        <authorList>
            <person name="Haridas S."/>
            <person name="Albert R."/>
            <person name="Binder M."/>
            <person name="Bloem J."/>
            <person name="Labutti K."/>
            <person name="Salamov A."/>
            <person name="Andreopoulos B."/>
            <person name="Baker S."/>
            <person name="Barry K."/>
            <person name="Bills G."/>
            <person name="Bluhm B."/>
            <person name="Cannon C."/>
            <person name="Castanera R."/>
            <person name="Culley D."/>
            <person name="Daum C."/>
            <person name="Ezra D."/>
            <person name="Gonzalez J."/>
            <person name="Henrissat B."/>
            <person name="Kuo A."/>
            <person name="Liang C."/>
            <person name="Lipzen A."/>
            <person name="Lutzoni F."/>
            <person name="Magnuson J."/>
            <person name="Mondo S."/>
            <person name="Nolan M."/>
            <person name="Ohm R."/>
            <person name="Pangilinan J."/>
            <person name="Park H.-J."/>
            <person name="Ramirez L."/>
            <person name="Alfaro M."/>
            <person name="Sun H."/>
            <person name="Tritt A."/>
            <person name="Yoshinaga Y."/>
            <person name="Zwiers L.-H."/>
            <person name="Turgeon B."/>
            <person name="Goodwin S."/>
            <person name="Spatafora J."/>
            <person name="Crous P."/>
            <person name="Grigoriev I."/>
        </authorList>
    </citation>
    <scope>NUCLEOTIDE SEQUENCE</scope>
    <source>
        <strain evidence="1">CBS 525.71</strain>
    </source>
</reference>
<dbReference type="EMBL" id="MU006733">
    <property type="protein sequence ID" value="KAF2623989.1"/>
    <property type="molecule type" value="Genomic_DNA"/>
</dbReference>